<dbReference type="EMBL" id="BJMH01000013">
    <property type="protein sequence ID" value="GEB33367.1"/>
    <property type="molecule type" value="Genomic_DNA"/>
</dbReference>
<accession>A0A4Y3PJ81</accession>
<dbReference type="PANTHER" id="PTHR11365:SF23">
    <property type="entry name" value="HYPOTHETICAL 5-OXOPROLINASE (EUROFUNG)-RELATED"/>
    <property type="match status" value="1"/>
</dbReference>
<dbReference type="PANTHER" id="PTHR11365">
    <property type="entry name" value="5-OXOPROLINASE RELATED"/>
    <property type="match status" value="1"/>
</dbReference>
<reference evidence="2 3" key="1">
    <citation type="submission" date="2019-06" db="EMBL/GenBank/DDBJ databases">
        <title>Whole genome shotgun sequence of Brevibacillus parabrevis NBRC 12334.</title>
        <authorList>
            <person name="Hosoyama A."/>
            <person name="Uohara A."/>
            <person name="Ohji S."/>
            <person name="Ichikawa N."/>
        </authorList>
    </citation>
    <scope>NUCLEOTIDE SEQUENCE [LARGE SCALE GENOMIC DNA]</scope>
    <source>
        <strain evidence="2 3">NBRC 12334</strain>
    </source>
</reference>
<gene>
    <name evidence="2" type="ORF">BPA01_29470</name>
</gene>
<evidence type="ECO:0000313" key="3">
    <source>
        <dbReference type="Proteomes" id="UP000316882"/>
    </source>
</evidence>
<dbReference type="GeneID" id="87611108"/>
<evidence type="ECO:0000259" key="1">
    <source>
        <dbReference type="Pfam" id="PF02538"/>
    </source>
</evidence>
<protein>
    <submittedName>
        <fullName evidence="2">5-oxoprolinase</fullName>
    </submittedName>
</protein>
<dbReference type="RefSeq" id="WP_122963698.1">
    <property type="nucleotide sequence ID" value="NZ_BJMH01000013.1"/>
</dbReference>
<dbReference type="GO" id="GO:0006749">
    <property type="term" value="P:glutathione metabolic process"/>
    <property type="evidence" value="ECO:0007669"/>
    <property type="project" value="TreeGrafter"/>
</dbReference>
<dbReference type="InterPro" id="IPR045079">
    <property type="entry name" value="Oxoprolinase-like"/>
</dbReference>
<proteinExistence type="predicted"/>
<sequence length="589" mass="64005">MSETTLKHDQFTLEIVKDSLIAIGEEMFHTLARTSMSPIIYEVLDFASGLTDAKGQLLTQGNGVTGFIGMLTFMVKETLKKFSEHGELKPGDIIIINDPYGGGGSHLSDVGLVLPIFYEGELIAFSANKAHWTEVGGKDPGSWTTDSTEIFQEGLQFPCVKLFEAGKLNQPLVDIIAANVRFPDLSLGDMWAQVAALRTGEKRFRELCDKHGKAVVKDAIDHLLRHGEQLAVKEIAKLPKGTYEAVDFIDDDGVGNGPFKVQVKVTITDDEFICDFRGSHPQVLGPVNCSYTALVSAVRVIFLAVTNPSQDVNDGVFRPLHILIDDRSIFSAERPAAVSTYWETMMYGADLVWKALAPVVPHRLNAGHLLSVCGVVLSGIHPDTNEPFLVVEPSVGGWGAGDGLDGMAGQFCIGDGETYNVPVEVAETRYGIMVEEYSLRTDGAGAGKYRGGSGAIRSYRAMSDGQTITATFGRHKYLPWGFNGGHDGSRNEFEIVKANGEVVGPFGKYARFPLNKGDVVRLVTATGGGYGNPLERPVEKVVLDAKNGYISVEQARDLYGVELDKATYRVEGVTPLRQSFEQGEQQCSL</sequence>
<organism evidence="2 3">
    <name type="scientific">Brevibacillus parabrevis</name>
    <dbReference type="NCBI Taxonomy" id="54914"/>
    <lineage>
        <taxon>Bacteria</taxon>
        <taxon>Bacillati</taxon>
        <taxon>Bacillota</taxon>
        <taxon>Bacilli</taxon>
        <taxon>Bacillales</taxon>
        <taxon>Paenibacillaceae</taxon>
        <taxon>Brevibacillus</taxon>
    </lineage>
</organism>
<dbReference type="AlphaFoldDB" id="A0A4Y3PJ81"/>
<comment type="caution">
    <text evidence="2">The sequence shown here is derived from an EMBL/GenBank/DDBJ whole genome shotgun (WGS) entry which is preliminary data.</text>
</comment>
<dbReference type="GO" id="GO:0017168">
    <property type="term" value="F:5-oxoprolinase (ATP-hydrolyzing) activity"/>
    <property type="evidence" value="ECO:0007669"/>
    <property type="project" value="TreeGrafter"/>
</dbReference>
<feature type="domain" description="Hydantoinase B/oxoprolinase" evidence="1">
    <location>
        <begin position="9"/>
        <end position="533"/>
    </location>
</feature>
<name>A0A4Y3PJ81_BREPA</name>
<dbReference type="Proteomes" id="UP000316882">
    <property type="component" value="Unassembled WGS sequence"/>
</dbReference>
<dbReference type="GO" id="GO:0005829">
    <property type="term" value="C:cytosol"/>
    <property type="evidence" value="ECO:0007669"/>
    <property type="project" value="TreeGrafter"/>
</dbReference>
<evidence type="ECO:0000313" key="2">
    <source>
        <dbReference type="EMBL" id="GEB33367.1"/>
    </source>
</evidence>
<dbReference type="InterPro" id="IPR003692">
    <property type="entry name" value="Hydantoinase_B"/>
</dbReference>
<dbReference type="Pfam" id="PF02538">
    <property type="entry name" value="Hydantoinase_B"/>
    <property type="match status" value="1"/>
</dbReference>
<keyword evidence="3" id="KW-1185">Reference proteome</keyword>